<dbReference type="InterPro" id="IPR007420">
    <property type="entry name" value="DUF465"/>
</dbReference>
<keyword evidence="3" id="KW-1185">Reference proteome</keyword>
<dbReference type="EMBL" id="JARHUD010000001">
    <property type="protein sequence ID" value="MDF2094584.1"/>
    <property type="molecule type" value="Genomic_DNA"/>
</dbReference>
<feature type="coiled-coil region" evidence="1">
    <location>
        <begin position="2"/>
        <end position="39"/>
    </location>
</feature>
<evidence type="ECO:0000313" key="3">
    <source>
        <dbReference type="Proteomes" id="UP001215503"/>
    </source>
</evidence>
<dbReference type="Proteomes" id="UP001215503">
    <property type="component" value="Unassembled WGS sequence"/>
</dbReference>
<dbReference type="Gene3D" id="6.10.280.50">
    <property type="match status" value="1"/>
</dbReference>
<organism evidence="2 3">
    <name type="scientific">Aquibaculum arenosum</name>
    <dbReference type="NCBI Taxonomy" id="3032591"/>
    <lineage>
        <taxon>Bacteria</taxon>
        <taxon>Pseudomonadati</taxon>
        <taxon>Pseudomonadota</taxon>
        <taxon>Alphaproteobacteria</taxon>
        <taxon>Rhodospirillales</taxon>
        <taxon>Rhodovibrionaceae</taxon>
        <taxon>Aquibaculum</taxon>
    </lineage>
</organism>
<gene>
    <name evidence="2" type="ORF">P2G67_01180</name>
</gene>
<comment type="caution">
    <text evidence="2">The sequence shown here is derived from an EMBL/GenBank/DDBJ whole genome shotgun (WGS) entry which is preliminary data.</text>
</comment>
<dbReference type="Pfam" id="PF04325">
    <property type="entry name" value="DUF465"/>
    <property type="match status" value="1"/>
</dbReference>
<evidence type="ECO:0000256" key="1">
    <source>
        <dbReference type="SAM" id="Coils"/>
    </source>
</evidence>
<dbReference type="RefSeq" id="WP_275819199.1">
    <property type="nucleotide sequence ID" value="NZ_JARHUD010000001.1"/>
</dbReference>
<dbReference type="InterPro" id="IPR038444">
    <property type="entry name" value="DUF465_sf"/>
</dbReference>
<accession>A0ABT5YJZ3</accession>
<protein>
    <submittedName>
        <fullName evidence="2">DUF465 domain-containing protein</fullName>
    </submittedName>
</protein>
<evidence type="ECO:0000313" key="2">
    <source>
        <dbReference type="EMBL" id="MDF2094584.1"/>
    </source>
</evidence>
<reference evidence="2 3" key="1">
    <citation type="submission" date="2023-03" db="EMBL/GenBank/DDBJ databases">
        <title>Fodinicurvata sp. CAU 1616 isolated from sea sendiment.</title>
        <authorList>
            <person name="Kim W."/>
        </authorList>
    </citation>
    <scope>NUCLEOTIDE SEQUENCE [LARGE SCALE GENOMIC DNA]</scope>
    <source>
        <strain evidence="2 3">CAU 1616</strain>
    </source>
</reference>
<keyword evidence="1" id="KW-0175">Coiled coil</keyword>
<name>A0ABT5YJZ3_9PROT</name>
<sequence>MNDDYENREEEQASLRARLEQLQLEHRDLDEVIEKLSESPLSNQLQIQRLKKRKLVLKDMMGRIEDRLIPDIIA</sequence>
<proteinExistence type="predicted"/>